<dbReference type="Gene3D" id="3.40.630.30">
    <property type="match status" value="1"/>
</dbReference>
<sequence>MQVRPEQPADFDEIRVLVAAAFGSQVEADLVDRIRATPEYRPEYSLVADDRGDLVGHVMLDGCVVRSEAGNRPVLMLSPLAVRPDRQGQGIGTALIEAAIALADKDGEPFVVLEGSPVYYGARGFVPALDHGLQLRLPDWAPAEAAQVRLLSAYDPADRSLRGPVVYPSSFDALY</sequence>
<dbReference type="Proteomes" id="UP000744769">
    <property type="component" value="Unassembled WGS sequence"/>
</dbReference>
<evidence type="ECO:0000313" key="3">
    <source>
        <dbReference type="Proteomes" id="UP000744769"/>
    </source>
</evidence>
<evidence type="ECO:0000313" key="2">
    <source>
        <dbReference type="EMBL" id="NHN55871.1"/>
    </source>
</evidence>
<accession>A0A967B6Z8</accession>
<dbReference type="InterPro" id="IPR016181">
    <property type="entry name" value="Acyl_CoA_acyltransferase"/>
</dbReference>
<proteinExistence type="predicted"/>
<protein>
    <submittedName>
        <fullName evidence="2">N-acetyltransferase</fullName>
    </submittedName>
</protein>
<dbReference type="RefSeq" id="WP_166196070.1">
    <property type="nucleotide sequence ID" value="NZ_JAAOIV010000005.1"/>
</dbReference>
<name>A0A967B6Z8_9MICO</name>
<dbReference type="EMBL" id="JAAOIV010000005">
    <property type="protein sequence ID" value="NHN55871.1"/>
    <property type="molecule type" value="Genomic_DNA"/>
</dbReference>
<gene>
    <name evidence="2" type="ORF">G9U51_08795</name>
</gene>
<dbReference type="SUPFAM" id="SSF55729">
    <property type="entry name" value="Acyl-CoA N-acyltransferases (Nat)"/>
    <property type="match status" value="1"/>
</dbReference>
<dbReference type="AlphaFoldDB" id="A0A967B6Z8"/>
<evidence type="ECO:0000259" key="1">
    <source>
        <dbReference type="PROSITE" id="PS51186"/>
    </source>
</evidence>
<comment type="caution">
    <text evidence="2">The sequence shown here is derived from an EMBL/GenBank/DDBJ whole genome shotgun (WGS) entry which is preliminary data.</text>
</comment>
<dbReference type="PROSITE" id="PS51186">
    <property type="entry name" value="GNAT"/>
    <property type="match status" value="1"/>
</dbReference>
<organism evidence="2 3">
    <name type="scientific">Metallococcus carri</name>
    <dbReference type="NCBI Taxonomy" id="1656884"/>
    <lineage>
        <taxon>Bacteria</taxon>
        <taxon>Bacillati</taxon>
        <taxon>Actinomycetota</taxon>
        <taxon>Actinomycetes</taxon>
        <taxon>Micrococcales</taxon>
        <taxon>Dermacoccaceae</taxon>
        <taxon>Metallococcus</taxon>
    </lineage>
</organism>
<dbReference type="CDD" id="cd04301">
    <property type="entry name" value="NAT_SF"/>
    <property type="match status" value="1"/>
</dbReference>
<keyword evidence="3" id="KW-1185">Reference proteome</keyword>
<dbReference type="InterPro" id="IPR000182">
    <property type="entry name" value="GNAT_dom"/>
</dbReference>
<dbReference type="GO" id="GO:0016747">
    <property type="term" value="F:acyltransferase activity, transferring groups other than amino-acyl groups"/>
    <property type="evidence" value="ECO:0007669"/>
    <property type="project" value="InterPro"/>
</dbReference>
<feature type="domain" description="N-acetyltransferase" evidence="1">
    <location>
        <begin position="1"/>
        <end position="154"/>
    </location>
</feature>
<dbReference type="Pfam" id="PF13527">
    <property type="entry name" value="Acetyltransf_9"/>
    <property type="match status" value="1"/>
</dbReference>
<reference evidence="2" key="1">
    <citation type="submission" date="2020-03" db="EMBL/GenBank/DDBJ databases">
        <title>Draft sequencing of Calidifontibacter sp. DB0510.</title>
        <authorList>
            <person name="Kim D.-U."/>
        </authorList>
    </citation>
    <scope>NUCLEOTIDE SEQUENCE</scope>
    <source>
        <strain evidence="2">DB0510</strain>
    </source>
</reference>